<dbReference type="GO" id="GO:0072659">
    <property type="term" value="P:protein localization to plasma membrane"/>
    <property type="evidence" value="ECO:0007669"/>
    <property type="project" value="TreeGrafter"/>
</dbReference>
<comment type="caution">
    <text evidence="2">The sequence shown here is derived from an EMBL/GenBank/DDBJ whole genome shotgun (WGS) entry which is preliminary data.</text>
</comment>
<dbReference type="GO" id="GO:0005544">
    <property type="term" value="F:calcium-dependent phospholipid binding"/>
    <property type="evidence" value="ECO:0007669"/>
    <property type="project" value="InterPro"/>
</dbReference>
<protein>
    <submittedName>
        <fullName evidence="2">C2 domain-containing protein 5</fullName>
    </submittedName>
</protein>
<dbReference type="PANTHER" id="PTHR37412">
    <property type="entry name" value="C2 DOMAIN-CONTAINING PROTEIN 5"/>
    <property type="match status" value="1"/>
</dbReference>
<evidence type="ECO:0000313" key="2">
    <source>
        <dbReference type="EMBL" id="GBO04193.1"/>
    </source>
</evidence>
<gene>
    <name evidence="2" type="primary">C2cd5_0</name>
    <name evidence="2" type="ORF">AVEN_35427_1</name>
</gene>
<sequence length="269" mass="29584">MTGGSFGDNGGGLRSFQRPAVAQESLSMLEYPFITMRQFPVGFIQHIGGVVSARSVKLLVQINNPDEPETRDAWWTELRKEIRSHIRALGCNVVLGYMETTNISDDICVLSASGTAAVLSTSDNEAAHLNTPPVLSTSLQPRPSVVTTSVPSEHEKLKEIPKEKEKPLRIDVNLANQIKHTSHECVDETGKQLGCKICHIPYCESSIPFPTNLVRCNVCRKGKVPDILFMTIEPPPNVFVNGKSCLLQARVCKSKKDCKGEQNAKEISD</sequence>
<dbReference type="GO" id="GO:0010828">
    <property type="term" value="P:positive regulation of D-glucose transmembrane transport"/>
    <property type="evidence" value="ECO:0007669"/>
    <property type="project" value="TreeGrafter"/>
</dbReference>
<dbReference type="Proteomes" id="UP000499080">
    <property type="component" value="Unassembled WGS sequence"/>
</dbReference>
<evidence type="ECO:0000313" key="3">
    <source>
        <dbReference type="Proteomes" id="UP000499080"/>
    </source>
</evidence>
<name>A0A4Y2TUB6_ARAVE</name>
<proteinExistence type="predicted"/>
<dbReference type="GO" id="GO:0005509">
    <property type="term" value="F:calcium ion binding"/>
    <property type="evidence" value="ECO:0007669"/>
    <property type="project" value="TreeGrafter"/>
</dbReference>
<dbReference type="EMBL" id="BGPR01031237">
    <property type="protein sequence ID" value="GBO04193.1"/>
    <property type="molecule type" value="Genomic_DNA"/>
</dbReference>
<dbReference type="AlphaFoldDB" id="A0A4Y2TUB6"/>
<dbReference type="GO" id="GO:0090314">
    <property type="term" value="P:positive regulation of protein targeting to membrane"/>
    <property type="evidence" value="ECO:0007669"/>
    <property type="project" value="TreeGrafter"/>
</dbReference>
<keyword evidence="3" id="KW-1185">Reference proteome</keyword>
<dbReference type="OrthoDB" id="419768at2759"/>
<dbReference type="Pfam" id="PF23025">
    <property type="entry name" value="YbjQ_2"/>
    <property type="match status" value="2"/>
</dbReference>
<feature type="domain" description="C2" evidence="1">
    <location>
        <begin position="222"/>
        <end position="269"/>
    </location>
</feature>
<dbReference type="GO" id="GO:0031340">
    <property type="term" value="P:positive regulation of vesicle fusion"/>
    <property type="evidence" value="ECO:0007669"/>
    <property type="project" value="TreeGrafter"/>
</dbReference>
<reference evidence="2 3" key="1">
    <citation type="journal article" date="2019" name="Sci. Rep.">
        <title>Orb-weaving spider Araneus ventricosus genome elucidates the spidroin gene catalogue.</title>
        <authorList>
            <person name="Kono N."/>
            <person name="Nakamura H."/>
            <person name="Ohtoshi R."/>
            <person name="Moran D.A.P."/>
            <person name="Shinohara A."/>
            <person name="Yoshida Y."/>
            <person name="Fujiwara M."/>
            <person name="Mori M."/>
            <person name="Tomita M."/>
            <person name="Arakawa K."/>
        </authorList>
    </citation>
    <scope>NUCLEOTIDE SEQUENCE [LARGE SCALE GENOMIC DNA]</scope>
</reference>
<evidence type="ECO:0000259" key="1">
    <source>
        <dbReference type="Pfam" id="PF23025"/>
    </source>
</evidence>
<feature type="non-terminal residue" evidence="2">
    <location>
        <position position="269"/>
    </location>
</feature>
<dbReference type="PANTHER" id="PTHR37412:SF2">
    <property type="entry name" value="C2 DOMAIN-CONTAINING PROTEIN 5"/>
    <property type="match status" value="1"/>
</dbReference>
<feature type="domain" description="C2" evidence="1">
    <location>
        <begin position="27"/>
        <end position="120"/>
    </location>
</feature>
<dbReference type="GO" id="GO:0065002">
    <property type="term" value="P:intracellular protein transmembrane transport"/>
    <property type="evidence" value="ECO:0007669"/>
    <property type="project" value="TreeGrafter"/>
</dbReference>
<accession>A0A4Y2TUB6</accession>
<dbReference type="GO" id="GO:0005886">
    <property type="term" value="C:plasma membrane"/>
    <property type="evidence" value="ECO:0007669"/>
    <property type="project" value="TreeGrafter"/>
</dbReference>
<organism evidence="2 3">
    <name type="scientific">Araneus ventricosus</name>
    <name type="common">Orbweaver spider</name>
    <name type="synonym">Epeira ventricosa</name>
    <dbReference type="NCBI Taxonomy" id="182803"/>
    <lineage>
        <taxon>Eukaryota</taxon>
        <taxon>Metazoa</taxon>
        <taxon>Ecdysozoa</taxon>
        <taxon>Arthropoda</taxon>
        <taxon>Chelicerata</taxon>
        <taxon>Arachnida</taxon>
        <taxon>Araneae</taxon>
        <taxon>Araneomorphae</taxon>
        <taxon>Entelegynae</taxon>
        <taxon>Araneoidea</taxon>
        <taxon>Araneidae</taxon>
        <taxon>Araneus</taxon>
    </lineage>
</organism>
<dbReference type="InterPro" id="IPR038983">
    <property type="entry name" value="C2CD5"/>
</dbReference>
<dbReference type="InterPro" id="IPR056431">
    <property type="entry name" value="C2CD5_YbjQ-rel_dom"/>
</dbReference>